<protein>
    <submittedName>
        <fullName evidence="3">Phosphatase PAP2 family protein</fullName>
    </submittedName>
</protein>
<dbReference type="CDD" id="cd03392">
    <property type="entry name" value="PAP2_like_2"/>
    <property type="match status" value="1"/>
</dbReference>
<dbReference type="SUPFAM" id="SSF48317">
    <property type="entry name" value="Acid phosphatase/Vanadium-dependent haloperoxidase"/>
    <property type="match status" value="1"/>
</dbReference>
<keyword evidence="1" id="KW-1133">Transmembrane helix</keyword>
<dbReference type="Gene3D" id="1.20.144.10">
    <property type="entry name" value="Phosphatidic acid phosphatase type 2/haloperoxidase"/>
    <property type="match status" value="1"/>
</dbReference>
<feature type="transmembrane region" description="Helical" evidence="1">
    <location>
        <begin position="48"/>
        <end position="71"/>
    </location>
</feature>
<keyword evidence="4" id="KW-1185">Reference proteome</keyword>
<dbReference type="EMBL" id="CP039543">
    <property type="protein sequence ID" value="QJT09343.1"/>
    <property type="molecule type" value="Genomic_DNA"/>
</dbReference>
<keyword evidence="1" id="KW-0472">Membrane</keyword>
<feature type="transmembrane region" description="Helical" evidence="1">
    <location>
        <begin position="98"/>
        <end position="123"/>
    </location>
</feature>
<dbReference type="InterPro" id="IPR036938">
    <property type="entry name" value="PAP2/HPO_sf"/>
</dbReference>
<sequence>MSFSMILGYVFFAVLIAALAAGGVYAWPTWLRLYARTPKALRRGSSRLTIPALACCAVAAALLLALLTAAAHRHPGPFQLDAAASAMAAWLQLKPFPAVFAAITHMANGSTLLAVAVVGVLLIAALARQVVLWPFMMTVLGSQITTWLLKYWVARPRPDLSEVAPLLMVVSPSFPSAHAAGSVSVYGFLGLLALWELSSARVRVMAGYWLLVFLALIGASRVYVGVHFATDVLGGWLTGVVWLCLGAAAQVYARRKREGREDGPPEEQIVECE</sequence>
<dbReference type="Proteomes" id="UP000503251">
    <property type="component" value="Chromosome"/>
</dbReference>
<feature type="transmembrane region" description="Helical" evidence="1">
    <location>
        <begin position="130"/>
        <end position="153"/>
    </location>
</feature>
<dbReference type="Pfam" id="PF01569">
    <property type="entry name" value="PAP2"/>
    <property type="match status" value="1"/>
</dbReference>
<dbReference type="InterPro" id="IPR000326">
    <property type="entry name" value="PAP2/HPO"/>
</dbReference>
<name>A0ABX6NFI3_9BACT</name>
<organism evidence="3 4">
    <name type="scientific">Oceanidesulfovibrio marinus</name>
    <dbReference type="NCBI Taxonomy" id="370038"/>
    <lineage>
        <taxon>Bacteria</taxon>
        <taxon>Pseudomonadati</taxon>
        <taxon>Thermodesulfobacteriota</taxon>
        <taxon>Desulfovibrionia</taxon>
        <taxon>Desulfovibrionales</taxon>
        <taxon>Desulfovibrionaceae</taxon>
        <taxon>Oceanidesulfovibrio</taxon>
    </lineage>
</organism>
<keyword evidence="1" id="KW-0812">Transmembrane</keyword>
<reference evidence="3 4" key="1">
    <citation type="submission" date="2019-04" db="EMBL/GenBank/DDBJ databases">
        <title>Isolation and culture of sulfate reducing bacteria from the cold seep of the South China Sea.</title>
        <authorList>
            <person name="Sun C."/>
            <person name="Liu R."/>
        </authorList>
    </citation>
    <scope>NUCLEOTIDE SEQUENCE [LARGE SCALE GENOMIC DNA]</scope>
    <source>
        <strain evidence="3 4">CS1</strain>
    </source>
</reference>
<evidence type="ECO:0000259" key="2">
    <source>
        <dbReference type="SMART" id="SM00014"/>
    </source>
</evidence>
<proteinExistence type="predicted"/>
<evidence type="ECO:0000256" key="1">
    <source>
        <dbReference type="SAM" id="Phobius"/>
    </source>
</evidence>
<accession>A0ABX6NFI3</accession>
<evidence type="ECO:0000313" key="4">
    <source>
        <dbReference type="Proteomes" id="UP000503251"/>
    </source>
</evidence>
<feature type="transmembrane region" description="Helical" evidence="1">
    <location>
        <begin position="232"/>
        <end position="253"/>
    </location>
</feature>
<feature type="transmembrane region" description="Helical" evidence="1">
    <location>
        <begin position="173"/>
        <end position="195"/>
    </location>
</feature>
<evidence type="ECO:0000313" key="3">
    <source>
        <dbReference type="EMBL" id="QJT09343.1"/>
    </source>
</evidence>
<dbReference type="PANTHER" id="PTHR14969">
    <property type="entry name" value="SPHINGOSINE-1-PHOSPHATE PHOSPHOHYDROLASE"/>
    <property type="match status" value="1"/>
</dbReference>
<feature type="transmembrane region" description="Helical" evidence="1">
    <location>
        <begin position="207"/>
        <end position="226"/>
    </location>
</feature>
<gene>
    <name evidence="3" type="ORF">E8L03_10505</name>
</gene>
<feature type="domain" description="Phosphatidic acid phosphatase type 2/haloperoxidase" evidence="2">
    <location>
        <begin position="130"/>
        <end position="247"/>
    </location>
</feature>
<dbReference type="PANTHER" id="PTHR14969:SF13">
    <property type="entry name" value="AT30094P"/>
    <property type="match status" value="1"/>
</dbReference>
<dbReference type="SMART" id="SM00014">
    <property type="entry name" value="acidPPc"/>
    <property type="match status" value="1"/>
</dbReference>
<feature type="transmembrane region" description="Helical" evidence="1">
    <location>
        <begin position="6"/>
        <end position="27"/>
    </location>
</feature>